<gene>
    <name evidence="1" type="ORF">SOIL9_78640</name>
</gene>
<accession>A0A6P2DGL5</accession>
<keyword evidence="2" id="KW-1185">Reference proteome</keyword>
<protein>
    <submittedName>
        <fullName evidence="1">Uncharacterized protein</fullName>
    </submittedName>
</protein>
<dbReference type="KEGG" id="gms:SOIL9_78640"/>
<name>A0A6P2DGL5_9BACT</name>
<organism evidence="1 2">
    <name type="scientific">Gemmata massiliana</name>
    <dbReference type="NCBI Taxonomy" id="1210884"/>
    <lineage>
        <taxon>Bacteria</taxon>
        <taxon>Pseudomonadati</taxon>
        <taxon>Planctomycetota</taxon>
        <taxon>Planctomycetia</taxon>
        <taxon>Gemmatales</taxon>
        <taxon>Gemmataceae</taxon>
        <taxon>Gemmata</taxon>
    </lineage>
</organism>
<evidence type="ECO:0000313" key="1">
    <source>
        <dbReference type="EMBL" id="VTS01396.1"/>
    </source>
</evidence>
<dbReference type="Proteomes" id="UP000464178">
    <property type="component" value="Chromosome"/>
</dbReference>
<dbReference type="AlphaFoldDB" id="A0A6P2DGL5"/>
<dbReference type="RefSeq" id="WP_162672438.1">
    <property type="nucleotide sequence ID" value="NZ_LR593886.1"/>
</dbReference>
<reference evidence="1 2" key="1">
    <citation type="submission" date="2019-05" db="EMBL/GenBank/DDBJ databases">
        <authorList>
            <consortium name="Science for Life Laboratories"/>
        </authorList>
    </citation>
    <scope>NUCLEOTIDE SEQUENCE [LARGE SCALE GENOMIC DNA]</scope>
    <source>
        <strain evidence="1">Soil9</strain>
    </source>
</reference>
<proteinExistence type="predicted"/>
<dbReference type="EMBL" id="LR593886">
    <property type="protein sequence ID" value="VTS01396.1"/>
    <property type="molecule type" value="Genomic_DNA"/>
</dbReference>
<evidence type="ECO:0000313" key="2">
    <source>
        <dbReference type="Proteomes" id="UP000464178"/>
    </source>
</evidence>
<sequence length="111" mass="13340">MTHEEYLRLPDVARKNVPAHLVIVWALKTYDDWVETLRIEGWEFVGYDDRFRDEPDYDQLTDRSEIWRRDVADQVEWFELSYHDVPKLDTPPEWCWFGFGSAYDPRTIVGG</sequence>